<keyword evidence="2" id="KW-1185">Reference proteome</keyword>
<proteinExistence type="predicted"/>
<dbReference type="Proteomes" id="UP000820818">
    <property type="component" value="Linkage Group LG10"/>
</dbReference>
<comment type="caution">
    <text evidence="1">The sequence shown here is derived from an EMBL/GenBank/DDBJ whole genome shotgun (WGS) entry which is preliminary data.</text>
</comment>
<dbReference type="AlphaFoldDB" id="A0AAD5KGK7"/>
<gene>
    <name evidence="1" type="ORF">GHT06_021917</name>
</gene>
<reference evidence="1 2" key="1">
    <citation type="submission" date="2022-05" db="EMBL/GenBank/DDBJ databases">
        <title>A multi-omics perspective on studying reproductive biology in Daphnia sinensis.</title>
        <authorList>
            <person name="Jia J."/>
        </authorList>
    </citation>
    <scope>NUCLEOTIDE SEQUENCE [LARGE SCALE GENOMIC DNA]</scope>
    <source>
        <strain evidence="1 2">WSL</strain>
    </source>
</reference>
<evidence type="ECO:0000313" key="1">
    <source>
        <dbReference type="EMBL" id="KAI9551584.1"/>
    </source>
</evidence>
<evidence type="ECO:0000313" key="2">
    <source>
        <dbReference type="Proteomes" id="UP000820818"/>
    </source>
</evidence>
<accession>A0AAD5KGK7</accession>
<sequence>MFFSCKESVNIFRRVFGISFFLNQDVTSMWWHETQTASQPEGIVCLKLAPELIATGQYSRLLENAIAAGKRRRQRVHFFLAETQPDFK</sequence>
<name>A0AAD5KGK7_9CRUS</name>
<protein>
    <submittedName>
        <fullName evidence="1">Uncharacterized protein</fullName>
    </submittedName>
</protein>
<organism evidence="1 2">
    <name type="scientific">Daphnia sinensis</name>
    <dbReference type="NCBI Taxonomy" id="1820382"/>
    <lineage>
        <taxon>Eukaryota</taxon>
        <taxon>Metazoa</taxon>
        <taxon>Ecdysozoa</taxon>
        <taxon>Arthropoda</taxon>
        <taxon>Crustacea</taxon>
        <taxon>Branchiopoda</taxon>
        <taxon>Diplostraca</taxon>
        <taxon>Cladocera</taxon>
        <taxon>Anomopoda</taxon>
        <taxon>Daphniidae</taxon>
        <taxon>Daphnia</taxon>
        <taxon>Daphnia similis group</taxon>
    </lineage>
</organism>
<dbReference type="EMBL" id="WJBH02000010">
    <property type="protein sequence ID" value="KAI9551584.1"/>
    <property type="molecule type" value="Genomic_DNA"/>
</dbReference>